<keyword evidence="2" id="KW-1185">Reference proteome</keyword>
<protein>
    <submittedName>
        <fullName evidence="1">Uncharacterized protein</fullName>
    </submittedName>
</protein>
<reference evidence="1 2" key="1">
    <citation type="submission" date="2022-09" db="EMBL/GenBank/DDBJ databases">
        <authorList>
            <person name="Han X.L."/>
            <person name="Wang Q."/>
            <person name="Lu T."/>
        </authorList>
    </citation>
    <scope>NUCLEOTIDE SEQUENCE [LARGE SCALE GENOMIC DNA]</scope>
    <source>
        <strain evidence="1 2">WQ 127069</strain>
    </source>
</reference>
<evidence type="ECO:0000313" key="2">
    <source>
        <dbReference type="Proteomes" id="UP001652445"/>
    </source>
</evidence>
<proteinExistence type="predicted"/>
<evidence type="ECO:0000313" key="1">
    <source>
        <dbReference type="EMBL" id="MCU6791506.1"/>
    </source>
</evidence>
<dbReference type="RefSeq" id="WP_262683041.1">
    <property type="nucleotide sequence ID" value="NZ_JAOQIO010000007.1"/>
</dbReference>
<comment type="caution">
    <text evidence="1">The sequence shown here is derived from an EMBL/GenBank/DDBJ whole genome shotgun (WGS) entry which is preliminary data.</text>
</comment>
<dbReference type="Proteomes" id="UP001652445">
    <property type="component" value="Unassembled WGS sequence"/>
</dbReference>
<sequence length="122" mass="13705">MSSCVCSGRFRPYGTRLTLVLEQVREYKFKYVRLVQLLCSGAASSLRDTLRSVLEFCGTGSFAQRGVHYSTPIGDGVGVLPQAKQVKFFRRKEFVQMGPGGSKGLCRRVYVPPLNMDDYHFV</sequence>
<dbReference type="EMBL" id="JAOQIO010000007">
    <property type="protein sequence ID" value="MCU6791506.1"/>
    <property type="molecule type" value="Genomic_DNA"/>
</dbReference>
<accession>A0ABT2UA33</accession>
<name>A0ABT2UA33_9BACL</name>
<organism evidence="1 2">
    <name type="scientific">Paenibacillus baimaensis</name>
    <dbReference type="NCBI Taxonomy" id="2982185"/>
    <lineage>
        <taxon>Bacteria</taxon>
        <taxon>Bacillati</taxon>
        <taxon>Bacillota</taxon>
        <taxon>Bacilli</taxon>
        <taxon>Bacillales</taxon>
        <taxon>Paenibacillaceae</taxon>
        <taxon>Paenibacillus</taxon>
    </lineage>
</organism>
<gene>
    <name evidence="1" type="ORF">OB236_05100</name>
</gene>